<feature type="compositionally biased region" description="Basic residues" evidence="1">
    <location>
        <begin position="148"/>
        <end position="162"/>
    </location>
</feature>
<organism evidence="2 3">
    <name type="scientific">Kocuria marina subsp. indica</name>
    <dbReference type="NCBI Taxonomy" id="1049583"/>
    <lineage>
        <taxon>Bacteria</taxon>
        <taxon>Bacillati</taxon>
        <taxon>Actinomycetota</taxon>
        <taxon>Actinomycetes</taxon>
        <taxon>Micrococcales</taxon>
        <taxon>Micrococcaceae</taxon>
        <taxon>Kocuria</taxon>
    </lineage>
</organism>
<name>A0A1X7C6D9_9MICC</name>
<dbReference type="GeneID" id="93242104"/>
<dbReference type="RefSeq" id="WP_085106052.1">
    <property type="nucleotide sequence ID" value="NZ_CP035504.1"/>
</dbReference>
<evidence type="ECO:0000313" key="3">
    <source>
        <dbReference type="Proteomes" id="UP000192929"/>
    </source>
</evidence>
<dbReference type="Proteomes" id="UP000192929">
    <property type="component" value="Unassembled WGS sequence"/>
</dbReference>
<sequence>MCVVLLAFAWPTATSRVENLPGAVVGSQEQVDAVTQKMPEHLLELHPMANSEDAVNGITSREVCGGIVLGEQPEILTASAASPVASQMLTGVETNMQRWIDQQVIAGMQQAPQKMASGGGAAPVALGLRDKVGALPPGVSCRPSVARVRGRRREPRGRLRPP</sequence>
<accession>A0A1X7C6D9</accession>
<evidence type="ECO:0000256" key="1">
    <source>
        <dbReference type="SAM" id="MobiDB-lite"/>
    </source>
</evidence>
<dbReference type="EMBL" id="FXAC01000001">
    <property type="protein sequence ID" value="SME90821.1"/>
    <property type="molecule type" value="Genomic_DNA"/>
</dbReference>
<evidence type="ECO:0000313" key="2">
    <source>
        <dbReference type="EMBL" id="SME90821.1"/>
    </source>
</evidence>
<proteinExistence type="predicted"/>
<reference evidence="3" key="1">
    <citation type="submission" date="2017-04" db="EMBL/GenBank/DDBJ databases">
        <authorList>
            <person name="Varghese N."/>
            <person name="Submissions S."/>
        </authorList>
    </citation>
    <scope>NUCLEOTIDE SEQUENCE [LARGE SCALE GENOMIC DNA]</scope>
    <source>
        <strain evidence="3">NIO-1021</strain>
    </source>
</reference>
<dbReference type="AlphaFoldDB" id="A0A1X7C6D9"/>
<keyword evidence="3" id="KW-1185">Reference proteome</keyword>
<protein>
    <submittedName>
        <fullName evidence="2">Uncharacterized protein</fullName>
    </submittedName>
</protein>
<gene>
    <name evidence="2" type="ORF">SAMN06296028_101291</name>
</gene>
<feature type="region of interest" description="Disordered" evidence="1">
    <location>
        <begin position="139"/>
        <end position="162"/>
    </location>
</feature>